<evidence type="ECO:0000313" key="1">
    <source>
        <dbReference type="EMBL" id="KAE9537650.1"/>
    </source>
</evidence>
<accession>A0A6G0TRP9</accession>
<dbReference type="EMBL" id="VYZN01000018">
    <property type="protein sequence ID" value="KAE9537650.1"/>
    <property type="molecule type" value="Genomic_DNA"/>
</dbReference>
<sequence>MKSHVQKWHTNILKIIENQAKSVYEDFNDDDADISQVQNLPQAKEHPQVPCKSISITNTQWPIIDNRNTNLSSQPTIVQSIKNIEEFKERDIHSNRDTKCLRRFWEGEKSKSRHGSSNSWIQNIYNGDGIELTTEELSPLNDSVVNLSESHINDNPGDYLVSTSSKIEKREGLGQRWSIPNSWEENEGEEEDCVLVF</sequence>
<evidence type="ECO:0000313" key="2">
    <source>
        <dbReference type="Proteomes" id="UP000475862"/>
    </source>
</evidence>
<proteinExistence type="predicted"/>
<organism evidence="1 2">
    <name type="scientific">Aphis glycines</name>
    <name type="common">Soybean aphid</name>
    <dbReference type="NCBI Taxonomy" id="307491"/>
    <lineage>
        <taxon>Eukaryota</taxon>
        <taxon>Metazoa</taxon>
        <taxon>Ecdysozoa</taxon>
        <taxon>Arthropoda</taxon>
        <taxon>Hexapoda</taxon>
        <taxon>Insecta</taxon>
        <taxon>Pterygota</taxon>
        <taxon>Neoptera</taxon>
        <taxon>Paraneoptera</taxon>
        <taxon>Hemiptera</taxon>
        <taxon>Sternorrhyncha</taxon>
        <taxon>Aphidomorpha</taxon>
        <taxon>Aphidoidea</taxon>
        <taxon>Aphididae</taxon>
        <taxon>Aphidini</taxon>
        <taxon>Aphis</taxon>
        <taxon>Aphis</taxon>
    </lineage>
</organism>
<dbReference type="AlphaFoldDB" id="A0A6G0TRP9"/>
<dbReference type="OrthoDB" id="6624012at2759"/>
<keyword evidence="2" id="KW-1185">Reference proteome</keyword>
<protein>
    <submittedName>
        <fullName evidence="1">Uncharacterized protein</fullName>
    </submittedName>
</protein>
<comment type="caution">
    <text evidence="1">The sequence shown here is derived from an EMBL/GenBank/DDBJ whole genome shotgun (WGS) entry which is preliminary data.</text>
</comment>
<dbReference type="Proteomes" id="UP000475862">
    <property type="component" value="Unassembled WGS sequence"/>
</dbReference>
<name>A0A6G0TRP9_APHGL</name>
<gene>
    <name evidence="1" type="ORF">AGLY_006673</name>
</gene>
<reference evidence="1 2" key="1">
    <citation type="submission" date="2019-08" db="EMBL/GenBank/DDBJ databases">
        <title>The genome of the soybean aphid Biotype 1, its phylome, world population structure and adaptation to the North American continent.</title>
        <authorList>
            <person name="Giordano R."/>
            <person name="Donthu R.K."/>
            <person name="Hernandez A.G."/>
            <person name="Wright C.L."/>
            <person name="Zimin A.V."/>
        </authorList>
    </citation>
    <scope>NUCLEOTIDE SEQUENCE [LARGE SCALE GENOMIC DNA]</scope>
    <source>
        <tissue evidence="1">Whole aphids</tissue>
    </source>
</reference>